<proteinExistence type="predicted"/>
<keyword evidence="5" id="KW-1185">Reference proteome</keyword>
<dbReference type="PANTHER" id="PTHR46327">
    <property type="entry name" value="F16F4.11 PROTEIN-RELATED"/>
    <property type="match status" value="1"/>
</dbReference>
<evidence type="ECO:0000256" key="1">
    <source>
        <dbReference type="SAM" id="Coils"/>
    </source>
</evidence>
<dbReference type="PANTHER" id="PTHR46327:SF2">
    <property type="entry name" value="SEQUENCE-SPECIFIC DNA BINDING TRANSCRIPTION FACTOR"/>
    <property type="match status" value="1"/>
</dbReference>
<reference evidence="4" key="1">
    <citation type="submission" date="2023-02" db="EMBL/GenBank/DDBJ databases">
        <title>Genome of toxic invasive species Heracleum sosnowskyi carries increased number of genes despite the absence of recent whole-genome duplications.</title>
        <authorList>
            <person name="Schelkunov M."/>
            <person name="Shtratnikova V."/>
            <person name="Makarenko M."/>
            <person name="Klepikova A."/>
            <person name="Omelchenko D."/>
            <person name="Novikova G."/>
            <person name="Obukhova E."/>
            <person name="Bogdanov V."/>
            <person name="Penin A."/>
            <person name="Logacheva M."/>
        </authorList>
    </citation>
    <scope>NUCLEOTIDE SEQUENCE</scope>
    <source>
        <strain evidence="4">Hsosn_3</strain>
        <tissue evidence="4">Leaf</tissue>
    </source>
</reference>
<evidence type="ECO:0000313" key="4">
    <source>
        <dbReference type="EMBL" id="KAK1403344.1"/>
    </source>
</evidence>
<name>A0AAD8JFM0_9APIA</name>
<feature type="compositionally biased region" description="Polar residues" evidence="2">
    <location>
        <begin position="256"/>
        <end position="266"/>
    </location>
</feature>
<dbReference type="InterPro" id="IPR044822">
    <property type="entry name" value="Myb_DNA-bind_4"/>
</dbReference>
<feature type="region of interest" description="Disordered" evidence="2">
    <location>
        <begin position="256"/>
        <end position="297"/>
    </location>
</feature>
<evidence type="ECO:0000259" key="3">
    <source>
        <dbReference type="Pfam" id="PF13837"/>
    </source>
</evidence>
<reference evidence="4" key="2">
    <citation type="submission" date="2023-05" db="EMBL/GenBank/DDBJ databases">
        <authorList>
            <person name="Schelkunov M.I."/>
        </authorList>
    </citation>
    <scope>NUCLEOTIDE SEQUENCE</scope>
    <source>
        <strain evidence="4">Hsosn_3</strain>
        <tissue evidence="4">Leaf</tissue>
    </source>
</reference>
<comment type="caution">
    <text evidence="4">The sequence shown here is derived from an EMBL/GenBank/DDBJ whole genome shotgun (WGS) entry which is preliminary data.</text>
</comment>
<dbReference type="EMBL" id="JAUIZM010000001">
    <property type="protein sequence ID" value="KAK1403344.1"/>
    <property type="molecule type" value="Genomic_DNA"/>
</dbReference>
<keyword evidence="1" id="KW-0175">Coiled coil</keyword>
<evidence type="ECO:0000313" key="5">
    <source>
        <dbReference type="Proteomes" id="UP001237642"/>
    </source>
</evidence>
<dbReference type="Pfam" id="PF13837">
    <property type="entry name" value="Myb_DNA-bind_4"/>
    <property type="match status" value="1"/>
</dbReference>
<dbReference type="Gene3D" id="1.10.10.60">
    <property type="entry name" value="Homeodomain-like"/>
    <property type="match status" value="1"/>
</dbReference>
<organism evidence="4 5">
    <name type="scientific">Heracleum sosnowskyi</name>
    <dbReference type="NCBI Taxonomy" id="360622"/>
    <lineage>
        <taxon>Eukaryota</taxon>
        <taxon>Viridiplantae</taxon>
        <taxon>Streptophyta</taxon>
        <taxon>Embryophyta</taxon>
        <taxon>Tracheophyta</taxon>
        <taxon>Spermatophyta</taxon>
        <taxon>Magnoliopsida</taxon>
        <taxon>eudicotyledons</taxon>
        <taxon>Gunneridae</taxon>
        <taxon>Pentapetalae</taxon>
        <taxon>asterids</taxon>
        <taxon>campanulids</taxon>
        <taxon>Apiales</taxon>
        <taxon>Apiaceae</taxon>
        <taxon>Apioideae</taxon>
        <taxon>apioid superclade</taxon>
        <taxon>Tordylieae</taxon>
        <taxon>Tordyliinae</taxon>
        <taxon>Heracleum</taxon>
    </lineage>
</organism>
<feature type="coiled-coil region" evidence="1">
    <location>
        <begin position="333"/>
        <end position="397"/>
    </location>
</feature>
<evidence type="ECO:0000256" key="2">
    <source>
        <dbReference type="SAM" id="MobiDB-lite"/>
    </source>
</evidence>
<feature type="domain" description="Myb/SANT-like DNA-binding" evidence="3">
    <location>
        <begin position="101"/>
        <end position="193"/>
    </location>
</feature>
<gene>
    <name evidence="4" type="ORF">POM88_002949</name>
</gene>
<protein>
    <submittedName>
        <fullName evidence="4">46 kDa FK506-binding nuclear protein-like</fullName>
    </submittedName>
</protein>
<sequence length="415" mass="47584">MEANGIGGGMFSGINSVTLGLELSPQQNPNQSPNQPLESIVSFSQNQVHQQSSVKQGYMYTPAKSQTQQLLILSDDDEAGLAAEDSSVGKKYNGSPWERIKWTDSMVKKLILVVFSVGDDEAASEGNDVEGKKNKGLNGSGILQKIGKWKSVSKAMMEIGFFVSPQQCEDKFNDLNKRYKRVNDILGKGTCCKAVEDQSLLETMDHLSPKTKEEVKKLLSSKHLFFKEMCAYHKKSCGGVAQHSAEVVGESSQIQQQKKCLHSSENSPDDDYDNDQVEDGARGHDKESDIDVKTSHKRARYEMYGSRSRWVEEFSDELNYIVQNDKKSSWEKRQWMRIRLMHLEEQRMNYEREAYELEKQKMKWKKFSIRKERNMEAEKLANEKMRLENERMVLVIKQTEFELLLDFQQQNNISS</sequence>
<dbReference type="AlphaFoldDB" id="A0AAD8JFM0"/>
<accession>A0AAD8JFM0</accession>
<dbReference type="Proteomes" id="UP001237642">
    <property type="component" value="Unassembled WGS sequence"/>
</dbReference>
<feature type="compositionally biased region" description="Basic and acidic residues" evidence="2">
    <location>
        <begin position="279"/>
        <end position="294"/>
    </location>
</feature>
<feature type="compositionally biased region" description="Acidic residues" evidence="2">
    <location>
        <begin position="267"/>
        <end position="278"/>
    </location>
</feature>